<dbReference type="RefSeq" id="WP_147086520.1">
    <property type="nucleotide sequence ID" value="NZ_VORM01000005.1"/>
</dbReference>
<evidence type="ECO:0000256" key="8">
    <source>
        <dbReference type="ARBA" id="ARBA00022840"/>
    </source>
</evidence>
<dbReference type="GO" id="GO:0002949">
    <property type="term" value="P:tRNA threonylcarbamoyladenosine modification"/>
    <property type="evidence" value="ECO:0007669"/>
    <property type="project" value="InterPro"/>
</dbReference>
<reference evidence="11 12" key="1">
    <citation type="submission" date="2019-08" db="EMBL/GenBank/DDBJ databases">
        <title>Genomes of Subsaximicrobium wynnwilliamsii strains.</title>
        <authorList>
            <person name="Bowman J.P."/>
        </authorList>
    </citation>
    <scope>NUCLEOTIDE SEQUENCE [LARGE SCALE GENOMIC DNA]</scope>
    <source>
        <strain evidence="11 12">2-80-2</strain>
    </source>
</reference>
<comment type="subcellular location">
    <subcellularLocation>
        <location evidence="1">Cytoplasm</location>
    </subcellularLocation>
</comment>
<keyword evidence="7" id="KW-0547">Nucleotide-binding</keyword>
<dbReference type="Proteomes" id="UP000321578">
    <property type="component" value="Unassembled WGS sequence"/>
</dbReference>
<evidence type="ECO:0000256" key="3">
    <source>
        <dbReference type="ARBA" id="ARBA00019010"/>
    </source>
</evidence>
<evidence type="ECO:0000313" key="11">
    <source>
        <dbReference type="EMBL" id="TXD88895.1"/>
    </source>
</evidence>
<dbReference type="GO" id="GO:0005524">
    <property type="term" value="F:ATP binding"/>
    <property type="evidence" value="ECO:0007669"/>
    <property type="project" value="UniProtKB-KW"/>
</dbReference>
<name>A0A5C6ZG36_9FLAO</name>
<evidence type="ECO:0000256" key="4">
    <source>
        <dbReference type="ARBA" id="ARBA00022490"/>
    </source>
</evidence>
<evidence type="ECO:0000256" key="6">
    <source>
        <dbReference type="ARBA" id="ARBA00022723"/>
    </source>
</evidence>
<dbReference type="OrthoDB" id="9815896at2"/>
<evidence type="ECO:0000256" key="1">
    <source>
        <dbReference type="ARBA" id="ARBA00004496"/>
    </source>
</evidence>
<protein>
    <recommendedName>
        <fullName evidence="3">tRNA threonylcarbamoyladenosine biosynthesis protein TsaE</fullName>
    </recommendedName>
    <alternativeName>
        <fullName evidence="10">t(6)A37 threonylcarbamoyladenosine biosynthesis protein TsaE</fullName>
    </alternativeName>
</protein>
<dbReference type="PANTHER" id="PTHR33540">
    <property type="entry name" value="TRNA THREONYLCARBAMOYLADENOSINE BIOSYNTHESIS PROTEIN TSAE"/>
    <property type="match status" value="1"/>
</dbReference>
<evidence type="ECO:0000256" key="7">
    <source>
        <dbReference type="ARBA" id="ARBA00022741"/>
    </source>
</evidence>
<keyword evidence="9" id="KW-0460">Magnesium</keyword>
<keyword evidence="12" id="KW-1185">Reference proteome</keyword>
<comment type="similarity">
    <text evidence="2">Belongs to the TsaE family.</text>
</comment>
<dbReference type="Gene3D" id="3.40.50.300">
    <property type="entry name" value="P-loop containing nucleotide triphosphate hydrolases"/>
    <property type="match status" value="1"/>
</dbReference>
<evidence type="ECO:0000256" key="9">
    <source>
        <dbReference type="ARBA" id="ARBA00022842"/>
    </source>
</evidence>
<dbReference type="AlphaFoldDB" id="A0A5C6ZG36"/>
<evidence type="ECO:0000256" key="10">
    <source>
        <dbReference type="ARBA" id="ARBA00032441"/>
    </source>
</evidence>
<dbReference type="GO" id="GO:0016740">
    <property type="term" value="F:transferase activity"/>
    <property type="evidence" value="ECO:0007669"/>
    <property type="project" value="UniProtKB-KW"/>
</dbReference>
<dbReference type="GO" id="GO:0046872">
    <property type="term" value="F:metal ion binding"/>
    <property type="evidence" value="ECO:0007669"/>
    <property type="project" value="UniProtKB-KW"/>
</dbReference>
<dbReference type="EMBL" id="VORO01000010">
    <property type="protein sequence ID" value="TXD88895.1"/>
    <property type="molecule type" value="Genomic_DNA"/>
</dbReference>
<dbReference type="Pfam" id="PF02367">
    <property type="entry name" value="TsaE"/>
    <property type="match status" value="1"/>
</dbReference>
<proteinExistence type="inferred from homology"/>
<keyword evidence="4" id="KW-0963">Cytoplasm</keyword>
<dbReference type="GO" id="GO:0005737">
    <property type="term" value="C:cytoplasm"/>
    <property type="evidence" value="ECO:0007669"/>
    <property type="project" value="UniProtKB-SubCell"/>
</dbReference>
<dbReference type="NCBIfam" id="TIGR00150">
    <property type="entry name" value="T6A_YjeE"/>
    <property type="match status" value="1"/>
</dbReference>
<organism evidence="11 12">
    <name type="scientific">Subsaximicrobium wynnwilliamsii</name>
    <dbReference type="NCBI Taxonomy" id="291179"/>
    <lineage>
        <taxon>Bacteria</taxon>
        <taxon>Pseudomonadati</taxon>
        <taxon>Bacteroidota</taxon>
        <taxon>Flavobacteriia</taxon>
        <taxon>Flavobacteriales</taxon>
        <taxon>Flavobacteriaceae</taxon>
        <taxon>Subsaximicrobium</taxon>
    </lineage>
</organism>
<keyword evidence="11" id="KW-0808">Transferase</keyword>
<keyword evidence="8" id="KW-0067">ATP-binding</keyword>
<keyword evidence="5" id="KW-0819">tRNA processing</keyword>
<evidence type="ECO:0000313" key="12">
    <source>
        <dbReference type="Proteomes" id="UP000321578"/>
    </source>
</evidence>
<keyword evidence="6" id="KW-0479">Metal-binding</keyword>
<accession>A0A5C6ZG36</accession>
<dbReference type="PANTHER" id="PTHR33540:SF2">
    <property type="entry name" value="TRNA THREONYLCARBAMOYLADENOSINE BIOSYNTHESIS PROTEIN TSAE"/>
    <property type="match status" value="1"/>
</dbReference>
<gene>
    <name evidence="11" type="primary">tsaE</name>
    <name evidence="11" type="ORF">ESY86_10370</name>
</gene>
<evidence type="ECO:0000256" key="5">
    <source>
        <dbReference type="ARBA" id="ARBA00022694"/>
    </source>
</evidence>
<dbReference type="SUPFAM" id="SSF52540">
    <property type="entry name" value="P-loop containing nucleoside triphosphate hydrolases"/>
    <property type="match status" value="1"/>
</dbReference>
<comment type="caution">
    <text evidence="11">The sequence shown here is derived from an EMBL/GenBank/DDBJ whole genome shotgun (WGS) entry which is preliminary data.</text>
</comment>
<evidence type="ECO:0000256" key="2">
    <source>
        <dbReference type="ARBA" id="ARBA00007599"/>
    </source>
</evidence>
<sequence length="140" mass="15980">MSYDLSQVDAIAKQVLEQCNCKVILFQGEIGAGKTTLVKALVGRLGSVDEVSSPTFSIVNEYLLEDGAVFHFDLYRINSEDELLDLGFEDYINTNNWIFIEWPEKAFNLLPESWESILIKHINQDERALIMSHNLLKTQI</sequence>
<dbReference type="InterPro" id="IPR003442">
    <property type="entry name" value="T6A_TsaE"/>
</dbReference>
<dbReference type="InterPro" id="IPR027417">
    <property type="entry name" value="P-loop_NTPase"/>
</dbReference>